<feature type="compositionally biased region" description="Basic and acidic residues" evidence="18">
    <location>
        <begin position="42"/>
        <end position="52"/>
    </location>
</feature>
<dbReference type="PANTHER" id="PTHR11274:SF0">
    <property type="entry name" value="GENERAL TRANSCRIPTION AND DNA REPAIR FACTOR IIH HELICASE SUBUNIT XPB"/>
    <property type="match status" value="1"/>
</dbReference>
<dbReference type="GO" id="GO:0005524">
    <property type="term" value="F:ATP binding"/>
    <property type="evidence" value="ECO:0007669"/>
    <property type="project" value="UniProtKB-KW"/>
</dbReference>
<dbReference type="CDD" id="cd18789">
    <property type="entry name" value="SF2_C_XPB"/>
    <property type="match status" value="1"/>
</dbReference>
<evidence type="ECO:0000256" key="12">
    <source>
        <dbReference type="ARBA" id="ARBA00032205"/>
    </source>
</evidence>
<evidence type="ECO:0000256" key="3">
    <source>
        <dbReference type="ARBA" id="ARBA00022741"/>
    </source>
</evidence>
<dbReference type="PROSITE" id="PS51192">
    <property type="entry name" value="HELICASE_ATP_BIND_1"/>
    <property type="match status" value="1"/>
</dbReference>
<evidence type="ECO:0000256" key="5">
    <source>
        <dbReference type="ARBA" id="ARBA00022801"/>
    </source>
</evidence>
<dbReference type="GO" id="GO:0043138">
    <property type="term" value="F:3'-5' DNA helicase activity"/>
    <property type="evidence" value="ECO:0007669"/>
    <property type="project" value="UniProtKB-EC"/>
</dbReference>
<dbReference type="InterPro" id="IPR001161">
    <property type="entry name" value="XPB/Ssl2"/>
</dbReference>
<dbReference type="InterPro" id="IPR001650">
    <property type="entry name" value="Helicase_C-like"/>
</dbReference>
<dbReference type="FunFam" id="3.40.50.300:FF:000117">
    <property type="entry name" value="Putative DNA repair helicase rad25"/>
    <property type="match status" value="1"/>
</dbReference>
<dbReference type="InterPro" id="IPR032830">
    <property type="entry name" value="XPB/Ssl2_N"/>
</dbReference>
<evidence type="ECO:0000313" key="21">
    <source>
        <dbReference type="Ensembl" id="ENSTRUP00000081749.1"/>
    </source>
</evidence>
<keyword evidence="3" id="KW-0547">Nucleotide-binding</keyword>
<dbReference type="InterPro" id="IPR014001">
    <property type="entry name" value="Helicase_ATP-bd"/>
</dbReference>
<dbReference type="SMART" id="SM00487">
    <property type="entry name" value="DEXDc"/>
    <property type="match status" value="1"/>
</dbReference>
<evidence type="ECO:0000256" key="4">
    <source>
        <dbReference type="ARBA" id="ARBA00022763"/>
    </source>
</evidence>
<evidence type="ECO:0000256" key="6">
    <source>
        <dbReference type="ARBA" id="ARBA00022806"/>
    </source>
</evidence>
<dbReference type="GO" id="GO:0000112">
    <property type="term" value="C:nucleotide-excision repair factor 3 complex"/>
    <property type="evidence" value="ECO:0007669"/>
    <property type="project" value="TreeGrafter"/>
</dbReference>
<dbReference type="AlphaFoldDB" id="A0A674P7U6"/>
<comment type="catalytic activity">
    <reaction evidence="13">
        <text>Couples ATP hydrolysis with the unwinding of duplex DNA by translocating in the 3'-5' direction.</text>
        <dbReference type="EC" id="5.6.2.4"/>
    </reaction>
</comment>
<dbReference type="GO" id="GO:0003677">
    <property type="term" value="F:DNA binding"/>
    <property type="evidence" value="ECO:0007669"/>
    <property type="project" value="UniProtKB-KW"/>
</dbReference>
<feature type="compositionally biased region" description="Basic and acidic residues" evidence="18">
    <location>
        <begin position="1"/>
        <end position="11"/>
    </location>
</feature>
<dbReference type="PANTHER" id="PTHR11274">
    <property type="entry name" value="RAD25/XP-B DNA REPAIR HELICASE"/>
    <property type="match status" value="1"/>
</dbReference>
<keyword evidence="7" id="KW-0067">ATP-binding</keyword>
<dbReference type="Pfam" id="PF04851">
    <property type="entry name" value="ResIII"/>
    <property type="match status" value="1"/>
</dbReference>
<dbReference type="SMART" id="SM00490">
    <property type="entry name" value="HELICc"/>
    <property type="match status" value="1"/>
</dbReference>
<feature type="compositionally biased region" description="Acidic residues" evidence="18">
    <location>
        <begin position="19"/>
        <end position="28"/>
    </location>
</feature>
<keyword evidence="11" id="KW-0539">Nucleus</keyword>
<evidence type="ECO:0000256" key="11">
    <source>
        <dbReference type="ARBA" id="ARBA00023242"/>
    </source>
</evidence>
<dbReference type="SUPFAM" id="SSF52540">
    <property type="entry name" value="P-loop containing nucleoside triphosphate hydrolases"/>
    <property type="match status" value="2"/>
</dbReference>
<dbReference type="InterPro" id="IPR006935">
    <property type="entry name" value="Helicase/UvrB_N"/>
</dbReference>
<reference evidence="21 22" key="1">
    <citation type="journal article" date="2011" name="Genome Biol. Evol.">
        <title>Integration of the genetic map and genome assembly of fugu facilitates insights into distinct features of genome evolution in teleosts and mammals.</title>
        <authorList>
            <person name="Kai W."/>
            <person name="Kikuchi K."/>
            <person name="Tohari S."/>
            <person name="Chew A.K."/>
            <person name="Tay A."/>
            <person name="Fujiwara A."/>
            <person name="Hosoya S."/>
            <person name="Suetake H."/>
            <person name="Naruse K."/>
            <person name="Brenner S."/>
            <person name="Suzuki Y."/>
            <person name="Venkatesh B."/>
        </authorList>
    </citation>
    <scope>NUCLEOTIDE SEQUENCE [LARGE SCALE GENOMIC DNA]</scope>
</reference>
<evidence type="ECO:0000313" key="22">
    <source>
        <dbReference type="Proteomes" id="UP000005226"/>
    </source>
</evidence>
<keyword evidence="8" id="KW-0238">DNA-binding</keyword>
<name>A0A674P7U6_TAKRU</name>
<keyword evidence="22" id="KW-1185">Reference proteome</keyword>
<gene>
    <name evidence="21" type="primary">ercc3</name>
</gene>
<evidence type="ECO:0000256" key="14">
    <source>
        <dbReference type="ARBA" id="ARBA00034808"/>
    </source>
</evidence>
<dbReference type="InterPro" id="IPR032438">
    <property type="entry name" value="ERCC3_RAD25_C"/>
</dbReference>
<organism evidence="21 22">
    <name type="scientific">Takifugu rubripes</name>
    <name type="common">Japanese pufferfish</name>
    <name type="synonym">Fugu rubripes</name>
    <dbReference type="NCBI Taxonomy" id="31033"/>
    <lineage>
        <taxon>Eukaryota</taxon>
        <taxon>Metazoa</taxon>
        <taxon>Chordata</taxon>
        <taxon>Craniata</taxon>
        <taxon>Vertebrata</taxon>
        <taxon>Euteleostomi</taxon>
        <taxon>Actinopterygii</taxon>
        <taxon>Neopterygii</taxon>
        <taxon>Teleostei</taxon>
        <taxon>Neoteleostei</taxon>
        <taxon>Acanthomorphata</taxon>
        <taxon>Eupercaria</taxon>
        <taxon>Tetraodontiformes</taxon>
        <taxon>Tetradontoidea</taxon>
        <taxon>Tetraodontidae</taxon>
        <taxon>Takifugu</taxon>
    </lineage>
</organism>
<dbReference type="CDD" id="cd18029">
    <property type="entry name" value="DEXHc_XPB"/>
    <property type="match status" value="1"/>
</dbReference>
<feature type="domain" description="Helicase ATP-binding" evidence="19">
    <location>
        <begin position="316"/>
        <end position="477"/>
    </location>
</feature>
<dbReference type="EC" id="5.6.2.4" evidence="14"/>
<dbReference type="Pfam" id="PF13625">
    <property type="entry name" value="Helicase_C_3"/>
    <property type="match status" value="1"/>
</dbReference>
<reference evidence="21" key="3">
    <citation type="submission" date="2025-09" db="UniProtKB">
        <authorList>
            <consortium name="Ensembl"/>
        </authorList>
    </citation>
    <scope>IDENTIFICATION</scope>
</reference>
<evidence type="ECO:0000256" key="7">
    <source>
        <dbReference type="ARBA" id="ARBA00022840"/>
    </source>
</evidence>
<evidence type="ECO:0000256" key="2">
    <source>
        <dbReference type="ARBA" id="ARBA00006637"/>
    </source>
</evidence>
<dbReference type="InterPro" id="IPR050615">
    <property type="entry name" value="ATP-dep_DNA_Helicase"/>
</dbReference>
<comment type="catalytic activity">
    <reaction evidence="17">
        <text>ATP + H2O = ADP + phosphate + H(+)</text>
        <dbReference type="Rhea" id="RHEA:13065"/>
        <dbReference type="ChEBI" id="CHEBI:15377"/>
        <dbReference type="ChEBI" id="CHEBI:15378"/>
        <dbReference type="ChEBI" id="CHEBI:30616"/>
        <dbReference type="ChEBI" id="CHEBI:43474"/>
        <dbReference type="ChEBI" id="CHEBI:456216"/>
        <dbReference type="EC" id="5.6.2.4"/>
    </reaction>
</comment>
<evidence type="ECO:0000256" key="16">
    <source>
        <dbReference type="ARBA" id="ARBA00044810"/>
    </source>
</evidence>
<dbReference type="PROSITE" id="PS51194">
    <property type="entry name" value="HELICASE_CTER"/>
    <property type="match status" value="1"/>
</dbReference>
<dbReference type="GO" id="GO:0016787">
    <property type="term" value="F:hydrolase activity"/>
    <property type="evidence" value="ECO:0007669"/>
    <property type="project" value="UniProtKB-KW"/>
</dbReference>
<reference evidence="21" key="2">
    <citation type="submission" date="2025-08" db="UniProtKB">
        <authorList>
            <consortium name="Ensembl"/>
        </authorList>
    </citation>
    <scope>IDENTIFICATION</scope>
</reference>
<dbReference type="Proteomes" id="UP000005226">
    <property type="component" value="Chromosome 13"/>
</dbReference>
<dbReference type="Ensembl" id="ENSTRUT00000065805.1">
    <property type="protein sequence ID" value="ENSTRUP00000081749.1"/>
    <property type="gene ID" value="ENSTRUG00000017185.3"/>
</dbReference>
<evidence type="ECO:0000256" key="13">
    <source>
        <dbReference type="ARBA" id="ARBA00034617"/>
    </source>
</evidence>
<dbReference type="GO" id="GO:0097550">
    <property type="term" value="C:transcription preinitiation complex"/>
    <property type="evidence" value="ECO:0007669"/>
    <property type="project" value="TreeGrafter"/>
</dbReference>
<feature type="region of interest" description="Disordered" evidence="18">
    <location>
        <begin position="1"/>
        <end position="52"/>
    </location>
</feature>
<dbReference type="GO" id="GO:0006289">
    <property type="term" value="P:nucleotide-excision repair"/>
    <property type="evidence" value="ECO:0007669"/>
    <property type="project" value="InterPro"/>
</dbReference>
<dbReference type="GO" id="GO:0006367">
    <property type="term" value="P:transcription initiation at RNA polymerase II promoter"/>
    <property type="evidence" value="ECO:0007669"/>
    <property type="project" value="InterPro"/>
</dbReference>
<comment type="subcellular location">
    <subcellularLocation>
        <location evidence="1">Nucleus</location>
    </subcellularLocation>
</comment>
<sequence length="772" mass="88390">MGKKDKSDRERRSKKRVNEEEDDEDDVGNESREAVPAAAGKQVDESGIKQDEYGAKDYRSQMQMKDDHASRPLWVAPDGHIFLEAFSPVYKYAQDFLIAIAEPVCRPTHIHEYKLTAYSLYAAVSVGLQTSDIVEYLQKLSKTSVPEGIVQFIKLYCFCTVRYFAESAFPDVIQRLLQDNVIRECRLRTDDGADTELITEVIHSKSAIIKSLQDKADASTSQSNNDQTPSQQVPEDIFSYYEQMDKDEEEEEETQTVSFEIRQEMIEELQKRCIHLEYPLLAEYDFRNDSVNPDINIDLKPTAVLRPYQEKSLRKMFGNGRARSGVIVLPCGAGKSLVGVTAACTVRKRCLVLGNSSVSVEQWKSQFKMWSTIDDSQICRFTSDAKDKPIGCSVAISTYSMLGHTTKRSWEAERVMEWMRSQEWGLMILDEVHTIPAKMFRRVLTIVQAHCKLGLTATLVREDDKIVDLNFLIGPKLFEANWMELQNNGYIAKVQCAEVWCPMTPEFYREYVAIKTKKRILLYTMNPNKFRACQFLIRFHERRNDKIIVFADNVFALKEYAIRLNKPFIYGPTSQGERMQILQNFKHNPKINTIFISKVGDTSFDLPEANVLIQISSHGGSRRQEAQRLGRVLRAKKGMVAEEYNAYFYSLVSQDTQEMAYSTKRQRFLVDQGYSFKVITKLAGMEEEDLMLSSRDEHQQLLQKVLAASDLDAEEEVVAGEVGARPQFSRRTGTMSSMSGADDTVYMEYQSRGSKAAAAHKNIHPLFKRFRK</sequence>
<dbReference type="GeneTree" id="ENSGT00390000002204"/>
<dbReference type="Gene3D" id="3.40.50.300">
    <property type="entry name" value="P-loop containing nucleotide triphosphate hydrolases"/>
    <property type="match status" value="2"/>
</dbReference>
<dbReference type="FunFam" id="3.40.50.300:FF:000077">
    <property type="entry name" value="Probable DNA repair helicase RAD25"/>
    <property type="match status" value="1"/>
</dbReference>
<evidence type="ECO:0000256" key="10">
    <source>
        <dbReference type="ARBA" id="ARBA00023235"/>
    </source>
</evidence>
<dbReference type="Pfam" id="PF16203">
    <property type="entry name" value="ERCC3_RAD25_C"/>
    <property type="match status" value="1"/>
</dbReference>
<keyword evidence="9" id="KW-0234">DNA repair</keyword>
<evidence type="ECO:0000259" key="20">
    <source>
        <dbReference type="PROSITE" id="PS51194"/>
    </source>
</evidence>
<evidence type="ECO:0000256" key="8">
    <source>
        <dbReference type="ARBA" id="ARBA00023125"/>
    </source>
</evidence>
<keyword evidence="6" id="KW-0347">Helicase</keyword>
<dbReference type="GO" id="GO:0005675">
    <property type="term" value="C:transcription factor TFIIH holo complex"/>
    <property type="evidence" value="ECO:0007669"/>
    <property type="project" value="TreeGrafter"/>
</dbReference>
<evidence type="ECO:0000259" key="19">
    <source>
        <dbReference type="PROSITE" id="PS51192"/>
    </source>
</evidence>
<keyword evidence="10" id="KW-0413">Isomerase</keyword>
<feature type="domain" description="Helicase C-terminal" evidence="20">
    <location>
        <begin position="531"/>
        <end position="691"/>
    </location>
</feature>
<dbReference type="InterPro" id="IPR027417">
    <property type="entry name" value="P-loop_NTPase"/>
</dbReference>
<keyword evidence="4" id="KW-0227">DNA damage</keyword>
<keyword evidence="5" id="KW-0378">Hydrolase</keyword>
<proteinExistence type="inferred from homology"/>
<evidence type="ECO:0000256" key="18">
    <source>
        <dbReference type="SAM" id="MobiDB-lite"/>
    </source>
</evidence>
<evidence type="ECO:0000256" key="15">
    <source>
        <dbReference type="ARBA" id="ARBA00044799"/>
    </source>
</evidence>
<protein>
    <recommendedName>
        <fullName evidence="15">General transcription and DNA repair factor IIH helicase/translocase subunit XPB</fullName>
        <ecNumber evidence="14">5.6.2.4</ecNumber>
    </recommendedName>
    <alternativeName>
        <fullName evidence="16">DNA 3'-5' helicase/translocase XPB</fullName>
    </alternativeName>
    <alternativeName>
        <fullName evidence="12">DNA excision repair protein ERCC-3</fullName>
    </alternativeName>
</protein>
<evidence type="ECO:0000256" key="17">
    <source>
        <dbReference type="ARBA" id="ARBA00048988"/>
    </source>
</evidence>
<dbReference type="PRINTS" id="PR00851">
    <property type="entry name" value="XRODRMPGMNTB"/>
</dbReference>
<dbReference type="NCBIfam" id="TIGR00603">
    <property type="entry name" value="rad25"/>
    <property type="match status" value="1"/>
</dbReference>
<accession>A0A674P7U6</accession>
<comment type="similarity">
    <text evidence="2">Belongs to the helicase family. RAD25/XPB subfamily.</text>
</comment>
<evidence type="ECO:0000256" key="1">
    <source>
        <dbReference type="ARBA" id="ARBA00004123"/>
    </source>
</evidence>
<evidence type="ECO:0000256" key="9">
    <source>
        <dbReference type="ARBA" id="ARBA00023204"/>
    </source>
</evidence>